<reference evidence="1 2" key="1">
    <citation type="journal article" date="2018" name="Emerg. Microbes Infect.">
        <title>Phenotypic and molecular analysis of nontypeable Group B streptococci: identification of cps2a and hybrid cps2a/cps5 Group B streptococcal capsule gene clusters.</title>
        <authorList>
            <person name="Alhhazmi A."/>
            <person name="Tyrrell G.J."/>
        </authorList>
    </citation>
    <scope>NUCLEOTIDE SEQUENCE [LARGE SCALE GENOMIC DNA]</scope>
    <source>
        <strain evidence="1 2">PLGBS17</strain>
    </source>
</reference>
<dbReference type="AlphaFoldDB" id="A0A7Z6RDL1"/>
<feature type="non-terminal residue" evidence="1">
    <location>
        <position position="29"/>
    </location>
</feature>
<dbReference type="EMBL" id="QHGZ01000061">
    <property type="protein sequence ID" value="RDY90118.1"/>
    <property type="molecule type" value="Genomic_DNA"/>
</dbReference>
<evidence type="ECO:0000313" key="2">
    <source>
        <dbReference type="Proteomes" id="UP000256718"/>
    </source>
</evidence>
<dbReference type="Proteomes" id="UP000256718">
    <property type="component" value="Unassembled WGS sequence"/>
</dbReference>
<protein>
    <submittedName>
        <fullName evidence="1">Class C sortase</fullName>
    </submittedName>
</protein>
<comment type="caution">
    <text evidence="1">The sequence shown here is derived from an EMBL/GenBank/DDBJ whole genome shotgun (WGS) entry which is preliminary data.</text>
</comment>
<accession>A0A7Z6RDL1</accession>
<sequence length="29" mass="3348">MGGKFQKNLKESVVLNRWMNVGLILLFLV</sequence>
<evidence type="ECO:0000313" key="1">
    <source>
        <dbReference type="EMBL" id="RDY90118.1"/>
    </source>
</evidence>
<organism evidence="1 2">
    <name type="scientific">Streptococcus agalactiae</name>
    <dbReference type="NCBI Taxonomy" id="1311"/>
    <lineage>
        <taxon>Bacteria</taxon>
        <taxon>Bacillati</taxon>
        <taxon>Bacillota</taxon>
        <taxon>Bacilli</taxon>
        <taxon>Lactobacillales</taxon>
        <taxon>Streptococcaceae</taxon>
        <taxon>Streptococcus</taxon>
    </lineage>
</organism>
<name>A0A7Z6RDL1_STRAG</name>
<gene>
    <name evidence="1" type="ORF">C4618_02075</name>
</gene>
<proteinExistence type="predicted"/>